<feature type="transmembrane region" description="Helical" evidence="8">
    <location>
        <begin position="340"/>
        <end position="363"/>
    </location>
</feature>
<keyword evidence="6 8" id="KW-1133">Transmembrane helix</keyword>
<feature type="transmembrane region" description="Helical" evidence="8">
    <location>
        <begin position="470"/>
        <end position="488"/>
    </location>
</feature>
<dbReference type="Gene3D" id="1.10.3720.10">
    <property type="entry name" value="MetI-like"/>
    <property type="match status" value="2"/>
</dbReference>
<keyword evidence="5 8" id="KW-0812">Transmembrane</keyword>
<evidence type="ECO:0000256" key="5">
    <source>
        <dbReference type="ARBA" id="ARBA00022692"/>
    </source>
</evidence>
<dbReference type="EMBL" id="QFPO01000005">
    <property type="protein sequence ID" value="PZQ16354.1"/>
    <property type="molecule type" value="Genomic_DNA"/>
</dbReference>
<sequence>MQANPPSRERGLRGWRVATGLIAALVLVPVLALLVAALGGDAGLWPHLLAHVLPPTLFDTAVLLIGVGALVVLLGTGSAWLVTAYDFRGRGVLDWALLLPLAVPTYIVAYAYMDLLHPIGPVQTFVRELFGLAGPQAFRLPEIRSLGGCVFVLGFVLYPYVYLTTRALFLMQSASLIEAARSLGAGRGGVFVRVAVPLARPAIAVGTSLALMETINDVGASEFLGARTLTISIYSTWVNRADLAGAAQIALAMLVVVAALLALEHAGRRRQHYAISAQRARRMSPQRLHGAAGLGALALGAVPVLIGFVAPTAYLIVETIERVRFAGFPPGLLRTARDTVVLSGIATVATVLLGLVVAYAARVAPGAWSRTAERVAGLGYALPGTVLAIGLLFPLGALDGLIADAGERWFGMAGGLLLLGSGAALVYAYSTRFLAVAGGGLAAGLGRVAPALDQAARTLGERSGGVLRRIHLPLIRPAVAAAALLVFVDCMKELPATLLLRPLNLETLSTRLYAEAARGTYEEGAIAALIIVAAGLIPVLLLARVGRDATRV</sequence>
<evidence type="ECO:0000256" key="4">
    <source>
        <dbReference type="ARBA" id="ARBA00022519"/>
    </source>
</evidence>
<reference evidence="10 11" key="1">
    <citation type="submission" date="2017-08" db="EMBL/GenBank/DDBJ databases">
        <title>Infants hospitalized years apart are colonized by the same room-sourced microbial strains.</title>
        <authorList>
            <person name="Brooks B."/>
            <person name="Olm M.R."/>
            <person name="Firek B.A."/>
            <person name="Baker R."/>
            <person name="Thomas B.C."/>
            <person name="Morowitz M.J."/>
            <person name="Banfield J.F."/>
        </authorList>
    </citation>
    <scope>NUCLEOTIDE SEQUENCE [LARGE SCALE GENOMIC DNA]</scope>
    <source>
        <strain evidence="10">S2_005_003_R2_42</strain>
    </source>
</reference>
<feature type="transmembrane region" description="Helical" evidence="8">
    <location>
        <begin position="190"/>
        <end position="212"/>
    </location>
</feature>
<feature type="transmembrane region" description="Helical" evidence="8">
    <location>
        <begin position="145"/>
        <end position="169"/>
    </location>
</feature>
<feature type="transmembrane region" description="Helical" evidence="8">
    <location>
        <begin position="525"/>
        <end position="543"/>
    </location>
</feature>
<comment type="similarity">
    <text evidence="8">Belongs to the binding-protein-dependent transport system permease family.</text>
</comment>
<dbReference type="Proteomes" id="UP000249046">
    <property type="component" value="Unassembled WGS sequence"/>
</dbReference>
<dbReference type="Pfam" id="PF00528">
    <property type="entry name" value="BPD_transp_1"/>
    <property type="match status" value="2"/>
</dbReference>
<dbReference type="PROSITE" id="PS50928">
    <property type="entry name" value="ABC_TM1"/>
    <property type="match status" value="2"/>
</dbReference>
<feature type="transmembrane region" description="Helical" evidence="8">
    <location>
        <begin position="243"/>
        <end position="263"/>
    </location>
</feature>
<feature type="transmembrane region" description="Helical" evidence="8">
    <location>
        <begin position="95"/>
        <end position="113"/>
    </location>
</feature>
<accession>A0A2W5KKH7</accession>
<evidence type="ECO:0000256" key="2">
    <source>
        <dbReference type="ARBA" id="ARBA00022448"/>
    </source>
</evidence>
<dbReference type="GO" id="GO:0005886">
    <property type="term" value="C:plasma membrane"/>
    <property type="evidence" value="ECO:0007669"/>
    <property type="project" value="UniProtKB-SubCell"/>
</dbReference>
<keyword evidence="3" id="KW-1003">Cell membrane</keyword>
<gene>
    <name evidence="10" type="ORF">DI564_06875</name>
</gene>
<dbReference type="InterPro" id="IPR035906">
    <property type="entry name" value="MetI-like_sf"/>
</dbReference>
<keyword evidence="4" id="KW-0997">Cell inner membrane</keyword>
<organism evidence="10 11">
    <name type="scientific">Rhodanobacter denitrificans</name>
    <dbReference type="NCBI Taxonomy" id="666685"/>
    <lineage>
        <taxon>Bacteria</taxon>
        <taxon>Pseudomonadati</taxon>
        <taxon>Pseudomonadota</taxon>
        <taxon>Gammaproteobacteria</taxon>
        <taxon>Lysobacterales</taxon>
        <taxon>Rhodanobacteraceae</taxon>
        <taxon>Rhodanobacter</taxon>
    </lineage>
</organism>
<evidence type="ECO:0000256" key="7">
    <source>
        <dbReference type="ARBA" id="ARBA00023136"/>
    </source>
</evidence>
<evidence type="ECO:0000256" key="3">
    <source>
        <dbReference type="ARBA" id="ARBA00022475"/>
    </source>
</evidence>
<evidence type="ECO:0000256" key="8">
    <source>
        <dbReference type="RuleBase" id="RU363032"/>
    </source>
</evidence>
<dbReference type="GO" id="GO:0055085">
    <property type="term" value="P:transmembrane transport"/>
    <property type="evidence" value="ECO:0007669"/>
    <property type="project" value="InterPro"/>
</dbReference>
<dbReference type="SUPFAM" id="SSF161098">
    <property type="entry name" value="MetI-like"/>
    <property type="match status" value="2"/>
</dbReference>
<dbReference type="CDD" id="cd06261">
    <property type="entry name" value="TM_PBP2"/>
    <property type="match status" value="2"/>
</dbReference>
<proteinExistence type="inferred from homology"/>
<dbReference type="PANTHER" id="PTHR43357:SF3">
    <property type="entry name" value="FE(3+)-TRANSPORT SYSTEM PERMEASE PROTEIN FBPB 2"/>
    <property type="match status" value="1"/>
</dbReference>
<keyword evidence="2 8" id="KW-0813">Transport</keyword>
<evidence type="ECO:0000313" key="10">
    <source>
        <dbReference type="EMBL" id="PZQ16354.1"/>
    </source>
</evidence>
<feature type="domain" description="ABC transmembrane type-1" evidence="9">
    <location>
        <begin position="336"/>
        <end position="542"/>
    </location>
</feature>
<feature type="domain" description="ABC transmembrane type-1" evidence="9">
    <location>
        <begin position="57"/>
        <end position="262"/>
    </location>
</feature>
<feature type="transmembrane region" description="Helical" evidence="8">
    <location>
        <begin position="21"/>
        <end position="40"/>
    </location>
</feature>
<evidence type="ECO:0000256" key="6">
    <source>
        <dbReference type="ARBA" id="ARBA00022989"/>
    </source>
</evidence>
<feature type="transmembrane region" description="Helical" evidence="8">
    <location>
        <begin position="60"/>
        <end position="83"/>
    </location>
</feature>
<evidence type="ECO:0000259" key="9">
    <source>
        <dbReference type="PROSITE" id="PS50928"/>
    </source>
</evidence>
<feature type="transmembrane region" description="Helical" evidence="8">
    <location>
        <begin position="291"/>
        <end position="317"/>
    </location>
</feature>
<comment type="subcellular location">
    <subcellularLocation>
        <location evidence="1">Cell inner membrane</location>
        <topology evidence="1">Multi-pass membrane protein</topology>
    </subcellularLocation>
    <subcellularLocation>
        <location evidence="8">Cell membrane</location>
        <topology evidence="8">Multi-pass membrane protein</topology>
    </subcellularLocation>
</comment>
<feature type="transmembrane region" description="Helical" evidence="8">
    <location>
        <begin position="409"/>
        <end position="429"/>
    </location>
</feature>
<feature type="transmembrane region" description="Helical" evidence="8">
    <location>
        <begin position="375"/>
        <end position="397"/>
    </location>
</feature>
<evidence type="ECO:0000313" key="11">
    <source>
        <dbReference type="Proteomes" id="UP000249046"/>
    </source>
</evidence>
<dbReference type="FunFam" id="1.10.3720.10:FF:000088">
    <property type="entry name" value="Iron(III) ABC transporter, permease protein"/>
    <property type="match status" value="1"/>
</dbReference>
<dbReference type="InterPro" id="IPR000515">
    <property type="entry name" value="MetI-like"/>
</dbReference>
<evidence type="ECO:0000256" key="1">
    <source>
        <dbReference type="ARBA" id="ARBA00004429"/>
    </source>
</evidence>
<comment type="caution">
    <text evidence="10">The sequence shown here is derived from an EMBL/GenBank/DDBJ whole genome shotgun (WGS) entry which is preliminary data.</text>
</comment>
<dbReference type="AlphaFoldDB" id="A0A2W5KKH7"/>
<keyword evidence="7 8" id="KW-0472">Membrane</keyword>
<protein>
    <submittedName>
        <fullName evidence="10">Iron ABC transporter permease</fullName>
    </submittedName>
</protein>
<dbReference type="PANTHER" id="PTHR43357">
    <property type="entry name" value="INNER MEMBRANE ABC TRANSPORTER PERMEASE PROTEIN YDCV"/>
    <property type="match status" value="1"/>
</dbReference>
<name>A0A2W5KKH7_9GAMM</name>